<dbReference type="GO" id="GO:0016747">
    <property type="term" value="F:acyltransferase activity, transferring groups other than amino-acyl groups"/>
    <property type="evidence" value="ECO:0007669"/>
    <property type="project" value="InterPro"/>
</dbReference>
<keyword evidence="6" id="KW-1185">Reference proteome</keyword>
<name>A0A0M5IRY3_9BACT</name>
<keyword evidence="1" id="KW-0808">Transferase</keyword>
<organism evidence="5 6">
    <name type="scientific">Desulfuromonas soudanensis</name>
    <dbReference type="NCBI Taxonomy" id="1603606"/>
    <lineage>
        <taxon>Bacteria</taxon>
        <taxon>Pseudomonadati</taxon>
        <taxon>Thermodesulfobacteriota</taxon>
        <taxon>Desulfuromonadia</taxon>
        <taxon>Desulfuromonadales</taxon>
        <taxon>Desulfuromonadaceae</taxon>
        <taxon>Desulfuromonas</taxon>
    </lineage>
</organism>
<dbReference type="SUPFAM" id="SSF53901">
    <property type="entry name" value="Thiolase-like"/>
    <property type="match status" value="1"/>
</dbReference>
<sequence length="347" mass="37429">MRYSRVYIESVGYELAPIVVTSTELENRLKPMYDALHIAPGQLEALTGIRERRWWKPNTPVSQGAIAAAKKAIQEKNIAPQDIGALVYAGVCREHFEPATACQVAAALGIQGNAAVYDLSNACLGVLNGVLDIANRIELGQIRAGLVVACESSREINEIMIQRMLDNPSMALFTTSLATLTGGSGAVAVLLTDGSFSPSRRPRLLGGVNVAAPQFHALCRWGIRSDNPAHPVPYMETDAVAVMKHGVELGKKTWELFLSEMELTTERIGKVICHQVGEAHQRLILQTIGIAPEKDFTTFEFLGNMGTVSLPVTAAIAKERDALLPGDLVAFLGIGSGLNCLMLGIQW</sequence>
<dbReference type="PANTHER" id="PTHR34069:SF3">
    <property type="entry name" value="ACYL-COA:ACYL-COA ALKYLTRANSFERASE"/>
    <property type="match status" value="1"/>
</dbReference>
<dbReference type="KEGG" id="des:DSOUD_2646"/>
<dbReference type="InterPro" id="IPR016039">
    <property type="entry name" value="Thiolase-like"/>
</dbReference>
<feature type="domain" description="Beta-ketoacyl-[acyl-carrier-protein] synthase III C-terminal" evidence="4">
    <location>
        <begin position="258"/>
        <end position="344"/>
    </location>
</feature>
<dbReference type="EMBL" id="CP010802">
    <property type="protein sequence ID" value="ALC17398.1"/>
    <property type="molecule type" value="Genomic_DNA"/>
</dbReference>
<dbReference type="Pfam" id="PF00108">
    <property type="entry name" value="Thiolase_N"/>
    <property type="match status" value="1"/>
</dbReference>
<keyword evidence="2" id="KW-0012">Acyltransferase</keyword>
<dbReference type="InterPro" id="IPR020616">
    <property type="entry name" value="Thiolase_N"/>
</dbReference>
<evidence type="ECO:0000256" key="2">
    <source>
        <dbReference type="ARBA" id="ARBA00023315"/>
    </source>
</evidence>
<accession>A0A0M5IRY3</accession>
<reference evidence="5 6" key="1">
    <citation type="submission" date="2015-07" db="EMBL/GenBank/DDBJ databases">
        <title>Isolation and Genomic Characterization of a Novel Halophilic Metal-Reducing Deltaproteobacterium from the Deep Subsurface.</title>
        <authorList>
            <person name="Badalamenti J.P."/>
            <person name="Summers Z.M."/>
            <person name="Gralnick J.A."/>
            <person name="Bond D.R."/>
        </authorList>
    </citation>
    <scope>NUCLEOTIDE SEQUENCE [LARGE SCALE GENOMIC DNA]</scope>
    <source>
        <strain evidence="5 6">WTL</strain>
    </source>
</reference>
<gene>
    <name evidence="5" type="ORF">DSOUD_2646</name>
</gene>
<dbReference type="PANTHER" id="PTHR34069">
    <property type="entry name" value="3-OXOACYL-[ACYL-CARRIER-PROTEIN] SYNTHASE 3"/>
    <property type="match status" value="1"/>
</dbReference>
<dbReference type="PATRIC" id="fig|1603606.3.peg.2878"/>
<dbReference type="Pfam" id="PF08541">
    <property type="entry name" value="ACP_syn_III_C"/>
    <property type="match status" value="1"/>
</dbReference>
<dbReference type="InterPro" id="IPR013747">
    <property type="entry name" value="ACP_syn_III_C"/>
</dbReference>
<dbReference type="GO" id="GO:0044550">
    <property type="term" value="P:secondary metabolite biosynthetic process"/>
    <property type="evidence" value="ECO:0007669"/>
    <property type="project" value="TreeGrafter"/>
</dbReference>
<evidence type="ECO:0000313" key="5">
    <source>
        <dbReference type="EMBL" id="ALC17398.1"/>
    </source>
</evidence>
<dbReference type="Gene3D" id="3.40.47.10">
    <property type="match status" value="2"/>
</dbReference>
<proteinExistence type="predicted"/>
<dbReference type="OrthoDB" id="9788274at2"/>
<feature type="domain" description="Thiolase N-terminal" evidence="3">
    <location>
        <begin position="67"/>
        <end position="152"/>
    </location>
</feature>
<dbReference type="STRING" id="1603606.DSOUD_2646"/>
<evidence type="ECO:0000259" key="3">
    <source>
        <dbReference type="Pfam" id="PF00108"/>
    </source>
</evidence>
<evidence type="ECO:0000256" key="1">
    <source>
        <dbReference type="ARBA" id="ARBA00022679"/>
    </source>
</evidence>
<dbReference type="Proteomes" id="UP000057158">
    <property type="component" value="Chromosome"/>
</dbReference>
<dbReference type="NCBIfam" id="NF006720">
    <property type="entry name" value="PRK09258.1"/>
    <property type="match status" value="1"/>
</dbReference>
<protein>
    <submittedName>
        <fullName evidence="5">3-oxoacyl-[acyl-carrier-protein] synthase III</fullName>
    </submittedName>
</protein>
<evidence type="ECO:0000259" key="4">
    <source>
        <dbReference type="Pfam" id="PF08541"/>
    </source>
</evidence>
<dbReference type="RefSeq" id="WP_053551406.1">
    <property type="nucleotide sequence ID" value="NZ_CP010802.1"/>
</dbReference>
<evidence type="ECO:0000313" key="6">
    <source>
        <dbReference type="Proteomes" id="UP000057158"/>
    </source>
</evidence>
<dbReference type="AlphaFoldDB" id="A0A0M5IRY3"/>